<dbReference type="Gene3D" id="1.10.510.10">
    <property type="entry name" value="Transferase(Phosphotransferase) domain 1"/>
    <property type="match status" value="1"/>
</dbReference>
<feature type="domain" description="Protein kinase" evidence="13">
    <location>
        <begin position="121"/>
        <end position="377"/>
    </location>
</feature>
<dbReference type="PROSITE" id="PS00109">
    <property type="entry name" value="PROTEIN_KINASE_TYR"/>
    <property type="match status" value="1"/>
</dbReference>
<accession>A0A1H3IB37</accession>
<organism evidence="14 15">
    <name type="scientific">Halopenitus persicus</name>
    <dbReference type="NCBI Taxonomy" id="1048396"/>
    <lineage>
        <taxon>Archaea</taxon>
        <taxon>Methanobacteriati</taxon>
        <taxon>Methanobacteriota</taxon>
        <taxon>Stenosarchaea group</taxon>
        <taxon>Halobacteria</taxon>
        <taxon>Halobacteriales</taxon>
        <taxon>Haloferacaceae</taxon>
        <taxon>Halopenitus</taxon>
    </lineage>
</organism>
<evidence type="ECO:0000256" key="8">
    <source>
        <dbReference type="ARBA" id="ARBA00022840"/>
    </source>
</evidence>
<dbReference type="PANTHER" id="PTHR45723">
    <property type="entry name" value="SERINE/THREONINE-PROTEIN KINASE RIO1"/>
    <property type="match status" value="1"/>
</dbReference>
<dbReference type="InterPro" id="IPR018935">
    <property type="entry name" value="RIO_kinase_CS"/>
</dbReference>
<dbReference type="Proteomes" id="UP000199079">
    <property type="component" value="Unassembled WGS sequence"/>
</dbReference>
<evidence type="ECO:0000259" key="13">
    <source>
        <dbReference type="PROSITE" id="PS50011"/>
    </source>
</evidence>
<keyword evidence="4" id="KW-0808">Transferase</keyword>
<dbReference type="SUPFAM" id="SSF56112">
    <property type="entry name" value="Protein kinase-like (PK-like)"/>
    <property type="match status" value="1"/>
</dbReference>
<comment type="catalytic activity">
    <reaction evidence="11">
        <text>L-seryl-[protein] + ATP = O-phospho-L-seryl-[protein] + ADP + H(+)</text>
        <dbReference type="Rhea" id="RHEA:17989"/>
        <dbReference type="Rhea" id="RHEA-COMP:9863"/>
        <dbReference type="Rhea" id="RHEA-COMP:11604"/>
        <dbReference type="ChEBI" id="CHEBI:15378"/>
        <dbReference type="ChEBI" id="CHEBI:29999"/>
        <dbReference type="ChEBI" id="CHEBI:30616"/>
        <dbReference type="ChEBI" id="CHEBI:83421"/>
        <dbReference type="ChEBI" id="CHEBI:456216"/>
        <dbReference type="EC" id="2.7.11.1"/>
    </reaction>
</comment>
<dbReference type="PROSITE" id="PS50011">
    <property type="entry name" value="PROTEIN_KINASE_DOM"/>
    <property type="match status" value="1"/>
</dbReference>
<comment type="similarity">
    <text evidence="1">Belongs to the protein kinase superfamily. RIO-type Ser/Thr kinase family.</text>
</comment>
<dbReference type="CDD" id="cd05145">
    <property type="entry name" value="RIO1_like"/>
    <property type="match status" value="1"/>
</dbReference>
<proteinExistence type="inferred from homology"/>
<dbReference type="NCBIfam" id="NF041310">
    <property type="entry name" value="Prot_Kin_Rio1_Halo"/>
    <property type="match status" value="1"/>
</dbReference>
<dbReference type="InterPro" id="IPR008266">
    <property type="entry name" value="Tyr_kinase_AS"/>
</dbReference>
<dbReference type="InterPro" id="IPR000687">
    <property type="entry name" value="RIO_kinase"/>
</dbReference>
<feature type="region of interest" description="Disordered" evidence="12">
    <location>
        <begin position="314"/>
        <end position="377"/>
    </location>
</feature>
<evidence type="ECO:0000256" key="4">
    <source>
        <dbReference type="ARBA" id="ARBA00022679"/>
    </source>
</evidence>
<evidence type="ECO:0000256" key="5">
    <source>
        <dbReference type="ARBA" id="ARBA00022723"/>
    </source>
</evidence>
<dbReference type="Pfam" id="PF01163">
    <property type="entry name" value="RIO1"/>
    <property type="match status" value="1"/>
</dbReference>
<dbReference type="EC" id="2.7.11.1" evidence="2"/>
<comment type="catalytic activity">
    <reaction evidence="10">
        <text>L-threonyl-[protein] + ATP = O-phospho-L-threonyl-[protein] + ADP + H(+)</text>
        <dbReference type="Rhea" id="RHEA:46608"/>
        <dbReference type="Rhea" id="RHEA-COMP:11060"/>
        <dbReference type="Rhea" id="RHEA-COMP:11605"/>
        <dbReference type="ChEBI" id="CHEBI:15378"/>
        <dbReference type="ChEBI" id="CHEBI:30013"/>
        <dbReference type="ChEBI" id="CHEBI:30616"/>
        <dbReference type="ChEBI" id="CHEBI:61977"/>
        <dbReference type="ChEBI" id="CHEBI:456216"/>
        <dbReference type="EC" id="2.7.11.1"/>
    </reaction>
</comment>
<evidence type="ECO:0000256" key="9">
    <source>
        <dbReference type="ARBA" id="ARBA00022842"/>
    </source>
</evidence>
<sequence length="377" mass="41632">MDDGAGFREAVPRVDDVGRGVDEVATSTGGHDNPYTCPSRSSRKMTEEFDLLESDGSPGDEWEELDVSDTEADRIARRQDREFNEFRKRLKDADQFKLDGSVFDDATLAALYKLVQDGYITAFGGPVSTGKEANVFEAFGEDESQEVAVKIYRINSSNFTQMREYLEGDPRFEGIASDKKATVLAWTKKEFANLRRAQAAGVRVPEPIAVQRNALVMELVGHADDRARRLSEVTVENPETAYEVVREYMRRLYRVGLIHGDLSEYNLIIHDGELVVIDLGQAATVHHPNARTFLERDCRNVAAFFSRQGIDVDPDDLWDHVTEPEPEPGSVREEGSSGGPDDDPTDAADGSTDAADGSTDVDSRGAGPLENDPIVDP</sequence>
<feature type="compositionally biased region" description="Low complexity" evidence="12">
    <location>
        <begin position="347"/>
        <end position="360"/>
    </location>
</feature>
<protein>
    <recommendedName>
        <fullName evidence="2">non-specific serine/threonine protein kinase</fullName>
        <ecNumber evidence="2">2.7.11.1</ecNumber>
    </recommendedName>
</protein>
<keyword evidence="3" id="KW-0723">Serine/threonine-protein kinase</keyword>
<keyword evidence="8" id="KW-0067">ATP-binding</keyword>
<dbReference type="InterPro" id="IPR011009">
    <property type="entry name" value="Kinase-like_dom_sf"/>
</dbReference>
<dbReference type="AlphaFoldDB" id="A0A1H3IB37"/>
<dbReference type="InterPro" id="IPR018934">
    <property type="entry name" value="RIO_dom"/>
</dbReference>
<dbReference type="EMBL" id="FNPC01000004">
    <property type="protein sequence ID" value="SDY24910.1"/>
    <property type="molecule type" value="Genomic_DNA"/>
</dbReference>
<name>A0A1H3IB37_9EURY</name>
<keyword evidence="6" id="KW-0547">Nucleotide-binding</keyword>
<dbReference type="SMART" id="SM00090">
    <property type="entry name" value="RIO"/>
    <property type="match status" value="1"/>
</dbReference>
<reference evidence="15" key="1">
    <citation type="submission" date="2016-10" db="EMBL/GenBank/DDBJ databases">
        <authorList>
            <person name="Varghese N."/>
            <person name="Submissions S."/>
        </authorList>
    </citation>
    <scope>NUCLEOTIDE SEQUENCE [LARGE SCALE GENOMIC DNA]</scope>
    <source>
        <strain evidence="15">DC30,IBRC 10041,KCTC 4046</strain>
    </source>
</reference>
<evidence type="ECO:0000256" key="2">
    <source>
        <dbReference type="ARBA" id="ARBA00012513"/>
    </source>
</evidence>
<dbReference type="InterPro" id="IPR051272">
    <property type="entry name" value="RIO-type_Ser/Thr_kinase"/>
</dbReference>
<evidence type="ECO:0000256" key="3">
    <source>
        <dbReference type="ARBA" id="ARBA00022527"/>
    </source>
</evidence>
<keyword evidence="5" id="KW-0479">Metal-binding</keyword>
<evidence type="ECO:0000256" key="7">
    <source>
        <dbReference type="ARBA" id="ARBA00022777"/>
    </source>
</evidence>
<dbReference type="PROSITE" id="PS01245">
    <property type="entry name" value="RIO1"/>
    <property type="match status" value="1"/>
</dbReference>
<dbReference type="Gene3D" id="3.30.200.20">
    <property type="entry name" value="Phosphorylase Kinase, domain 1"/>
    <property type="match status" value="1"/>
</dbReference>
<dbReference type="GO" id="GO:0005524">
    <property type="term" value="F:ATP binding"/>
    <property type="evidence" value="ECO:0007669"/>
    <property type="project" value="UniProtKB-KW"/>
</dbReference>
<feature type="compositionally biased region" description="Polar residues" evidence="12">
    <location>
        <begin position="25"/>
        <end position="40"/>
    </location>
</feature>
<gene>
    <name evidence="14" type="ORF">SAMN05216564_10456</name>
</gene>
<dbReference type="GO" id="GO:0004674">
    <property type="term" value="F:protein serine/threonine kinase activity"/>
    <property type="evidence" value="ECO:0007669"/>
    <property type="project" value="UniProtKB-KW"/>
</dbReference>
<evidence type="ECO:0000313" key="15">
    <source>
        <dbReference type="Proteomes" id="UP000199079"/>
    </source>
</evidence>
<dbReference type="GO" id="GO:0046872">
    <property type="term" value="F:metal ion binding"/>
    <property type="evidence" value="ECO:0007669"/>
    <property type="project" value="UniProtKB-KW"/>
</dbReference>
<evidence type="ECO:0000256" key="11">
    <source>
        <dbReference type="ARBA" id="ARBA00048679"/>
    </source>
</evidence>
<feature type="region of interest" description="Disordered" evidence="12">
    <location>
        <begin position="1"/>
        <end position="46"/>
    </location>
</feature>
<evidence type="ECO:0000256" key="12">
    <source>
        <dbReference type="SAM" id="MobiDB-lite"/>
    </source>
</evidence>
<evidence type="ECO:0000256" key="1">
    <source>
        <dbReference type="ARBA" id="ARBA00009196"/>
    </source>
</evidence>
<keyword evidence="7 14" id="KW-0418">Kinase</keyword>
<feature type="compositionally biased region" description="Basic and acidic residues" evidence="12">
    <location>
        <begin position="10"/>
        <end position="22"/>
    </location>
</feature>
<keyword evidence="9" id="KW-0460">Magnesium</keyword>
<evidence type="ECO:0000256" key="6">
    <source>
        <dbReference type="ARBA" id="ARBA00022741"/>
    </source>
</evidence>
<dbReference type="InterPro" id="IPR054876">
    <property type="entry name" value="RIO1_kinase"/>
</dbReference>
<evidence type="ECO:0000256" key="10">
    <source>
        <dbReference type="ARBA" id="ARBA00047899"/>
    </source>
</evidence>
<evidence type="ECO:0000313" key="14">
    <source>
        <dbReference type="EMBL" id="SDY24910.1"/>
    </source>
</evidence>
<keyword evidence="15" id="KW-1185">Reference proteome</keyword>
<dbReference type="InterPro" id="IPR000719">
    <property type="entry name" value="Prot_kinase_dom"/>
</dbReference>